<dbReference type="Gramene" id="TraesCS6D02G385000.1">
    <property type="protein sequence ID" value="TraesCS6D02G385000.1"/>
    <property type="gene ID" value="TraesCS6D02G385000"/>
</dbReference>
<evidence type="ECO:0000313" key="5">
    <source>
        <dbReference type="EnsemblPlants" id="TraesCS6D02G385000.1"/>
    </source>
</evidence>
<dbReference type="OMA" id="LPICCGV"/>
<dbReference type="Gramene" id="TraesSYM6D03G03743180.1">
    <property type="protein sequence ID" value="TraesSYM6D03G03743180.1"/>
    <property type="gene ID" value="TraesSYM6D03G03743180"/>
</dbReference>
<dbReference type="SUPFAM" id="SSF52058">
    <property type="entry name" value="L domain-like"/>
    <property type="match status" value="1"/>
</dbReference>
<sequence length="131" mass="14200">MQERLPFRPIRPSKGKGGLTCTSQPARLTTILKLLSLLPICCGVGSIRCSSTAVHDNSTDMISLLDFKRAITNDSRQALRSWHAGVPLCTWKGVVCSSPKHPGRVMELDLHSLSLSGTISPSLGNLTFLRS</sequence>
<dbReference type="Gramene" id="TraesCS6D03G0884600.1">
    <property type="protein sequence ID" value="TraesCS6D03G0884600.1.CDS"/>
    <property type="gene ID" value="TraesCS6D03G0884600"/>
</dbReference>
<reference evidence="5" key="1">
    <citation type="submission" date="2018-08" db="EMBL/GenBank/DDBJ databases">
        <authorList>
            <person name="Rossello M."/>
        </authorList>
    </citation>
    <scope>NUCLEOTIDE SEQUENCE [LARGE SCALE GENOMIC DNA]</scope>
    <source>
        <strain evidence="5">cv. Chinese Spring</strain>
    </source>
</reference>
<proteinExistence type="predicted"/>
<dbReference type="PANTHER" id="PTHR48060">
    <property type="entry name" value="DNA DAMAGE-REPAIR/TOLERATION PROTEIN DRT100"/>
    <property type="match status" value="1"/>
</dbReference>
<dbReference type="OrthoDB" id="692957at2759"/>
<keyword evidence="2" id="KW-0732">Signal</keyword>
<keyword evidence="1" id="KW-0433">Leucine-rich repeat</keyword>
<evidence type="ECO:0000259" key="4">
    <source>
        <dbReference type="Pfam" id="PF08263"/>
    </source>
</evidence>
<organism evidence="5">
    <name type="scientific">Triticum aestivum</name>
    <name type="common">Wheat</name>
    <dbReference type="NCBI Taxonomy" id="4565"/>
    <lineage>
        <taxon>Eukaryota</taxon>
        <taxon>Viridiplantae</taxon>
        <taxon>Streptophyta</taxon>
        <taxon>Embryophyta</taxon>
        <taxon>Tracheophyta</taxon>
        <taxon>Spermatophyta</taxon>
        <taxon>Magnoliopsida</taxon>
        <taxon>Liliopsida</taxon>
        <taxon>Poales</taxon>
        <taxon>Poaceae</taxon>
        <taxon>BOP clade</taxon>
        <taxon>Pooideae</taxon>
        <taxon>Triticodae</taxon>
        <taxon>Triticeae</taxon>
        <taxon>Triticinae</taxon>
        <taxon>Triticum</taxon>
    </lineage>
</organism>
<dbReference type="InterPro" id="IPR032675">
    <property type="entry name" value="LRR_dom_sf"/>
</dbReference>
<name>A0A3B6QNG0_WHEAT</name>
<evidence type="ECO:0000256" key="1">
    <source>
        <dbReference type="ARBA" id="ARBA00022614"/>
    </source>
</evidence>
<reference evidence="5" key="2">
    <citation type="submission" date="2018-10" db="UniProtKB">
        <authorList>
            <consortium name="EnsemblPlants"/>
        </authorList>
    </citation>
    <scope>IDENTIFICATION</scope>
</reference>
<dbReference type="InterPro" id="IPR053211">
    <property type="entry name" value="DNA_repair-toleration"/>
</dbReference>
<evidence type="ECO:0000256" key="3">
    <source>
        <dbReference type="ARBA" id="ARBA00022737"/>
    </source>
</evidence>
<keyword evidence="6" id="KW-1185">Reference proteome</keyword>
<evidence type="ECO:0000313" key="6">
    <source>
        <dbReference type="Proteomes" id="UP000019116"/>
    </source>
</evidence>
<dbReference type="SMR" id="A0A3B6QNG0"/>
<feature type="domain" description="Leucine-rich repeat-containing N-terminal plant-type" evidence="4">
    <location>
        <begin position="58"/>
        <end position="97"/>
    </location>
</feature>
<dbReference type="InterPro" id="IPR013210">
    <property type="entry name" value="LRR_N_plant-typ"/>
</dbReference>
<accession>A0A3B6QNG0</accession>
<keyword evidence="3" id="KW-0677">Repeat</keyword>
<dbReference type="Pfam" id="PF08263">
    <property type="entry name" value="LRRNT_2"/>
    <property type="match status" value="1"/>
</dbReference>
<dbReference type="PANTHER" id="PTHR48060:SF21">
    <property type="entry name" value="L DOMAIN-LIKE PROTEIN"/>
    <property type="match status" value="1"/>
</dbReference>
<dbReference type="Proteomes" id="UP000019116">
    <property type="component" value="Chromosome 6D"/>
</dbReference>
<dbReference type="AlphaFoldDB" id="A0A3B6QNG0"/>
<dbReference type="Gene3D" id="3.80.10.10">
    <property type="entry name" value="Ribonuclease Inhibitor"/>
    <property type="match status" value="1"/>
</dbReference>
<dbReference type="EnsemblPlants" id="TraesCS6D02G385000.1">
    <property type="protein sequence ID" value="TraesCS6D02G385000.1"/>
    <property type="gene ID" value="TraesCS6D02G385000"/>
</dbReference>
<evidence type="ECO:0000256" key="2">
    <source>
        <dbReference type="ARBA" id="ARBA00022729"/>
    </source>
</evidence>
<protein>
    <recommendedName>
        <fullName evidence="4">Leucine-rich repeat-containing N-terminal plant-type domain-containing protein</fullName>
    </recommendedName>
</protein>